<dbReference type="RefSeq" id="XP_013440735.1">
    <property type="nucleotide sequence ID" value="XM_013585281.1"/>
</dbReference>
<evidence type="ECO:0000259" key="2">
    <source>
        <dbReference type="Pfam" id="PF12146"/>
    </source>
</evidence>
<dbReference type="EMBL" id="HG722798">
    <property type="protein sequence ID" value="CDJ63373.1"/>
    <property type="molecule type" value="Genomic_DNA"/>
</dbReference>
<dbReference type="GO" id="GO:0016020">
    <property type="term" value="C:membrane"/>
    <property type="evidence" value="ECO:0007669"/>
    <property type="project" value="TreeGrafter"/>
</dbReference>
<keyword evidence="4" id="KW-1185">Reference proteome</keyword>
<gene>
    <name evidence="3" type="ORF">ENH_00042840</name>
</gene>
<dbReference type="Gene3D" id="3.40.50.1820">
    <property type="entry name" value="alpha/beta hydrolase"/>
    <property type="match status" value="1"/>
</dbReference>
<feature type="region of interest" description="Disordered" evidence="1">
    <location>
        <begin position="225"/>
        <end position="269"/>
    </location>
</feature>
<dbReference type="AlphaFoldDB" id="U6MJW8"/>
<organism evidence="3 4">
    <name type="scientific">Eimeria necatrix</name>
    <dbReference type="NCBI Taxonomy" id="51315"/>
    <lineage>
        <taxon>Eukaryota</taxon>
        <taxon>Sar</taxon>
        <taxon>Alveolata</taxon>
        <taxon>Apicomplexa</taxon>
        <taxon>Conoidasida</taxon>
        <taxon>Coccidia</taxon>
        <taxon>Eucoccidiorida</taxon>
        <taxon>Eimeriorina</taxon>
        <taxon>Eimeriidae</taxon>
        <taxon>Eimeria</taxon>
    </lineage>
</organism>
<dbReference type="PANTHER" id="PTHR12277:SF81">
    <property type="entry name" value="PROTEIN ABHD13"/>
    <property type="match status" value="1"/>
</dbReference>
<evidence type="ECO:0000256" key="1">
    <source>
        <dbReference type="SAM" id="MobiDB-lite"/>
    </source>
</evidence>
<dbReference type="GeneID" id="25474441"/>
<feature type="region of interest" description="Disordered" evidence="1">
    <location>
        <begin position="318"/>
        <end position="357"/>
    </location>
</feature>
<proteinExistence type="predicted"/>
<feature type="compositionally biased region" description="Low complexity" evidence="1">
    <location>
        <begin position="256"/>
        <end position="269"/>
    </location>
</feature>
<sequence length="375" mass="39147">MPHADFVAGGVGANVLVVDYRGFGNSQGTPTEKGVYTDADAALDYILQCEKVNNKNVFLFGHSLGGAVAIDLASRRGDEITGVVVENTFTSLRGALHDLLPFTKNVTWILNVIQRIQLASIDKVRSLKVPILFASGTDDELIPPSHSEKLYEECGANTKWRVEIRKGTHNNTYGVGGEKYAAFIKEFIATATKATARAKAAAPAAAKEEQQQDLEDAGTSTKALAGSELAESSSSSSSTRSSTPEAPEADTKAEPGGAETGAAASTSGTDVAGAGIQTAATGAAPATAAEAPQIESLLLAGLISGLLLVLLNRRMQKQRSSSSNSSSSRASQSASNNAISDDSQWEEQSSSRYTSKGTDEALVLLEPAVSESSLY</sequence>
<feature type="compositionally biased region" description="Low complexity" evidence="1">
    <location>
        <begin position="318"/>
        <end position="351"/>
    </location>
</feature>
<reference evidence="3" key="2">
    <citation type="submission" date="2013-10" db="EMBL/GenBank/DDBJ databases">
        <authorList>
            <person name="Aslett M."/>
        </authorList>
    </citation>
    <scope>NUCLEOTIDE SEQUENCE [LARGE SCALE GENOMIC DNA]</scope>
    <source>
        <strain evidence="3">Houghton</strain>
    </source>
</reference>
<dbReference type="GO" id="GO:0008474">
    <property type="term" value="F:palmitoyl-(protein) hydrolase activity"/>
    <property type="evidence" value="ECO:0007669"/>
    <property type="project" value="TreeGrafter"/>
</dbReference>
<name>U6MJW8_9EIME</name>
<dbReference type="Proteomes" id="UP000030754">
    <property type="component" value="Unassembled WGS sequence"/>
</dbReference>
<dbReference type="InterPro" id="IPR029058">
    <property type="entry name" value="AB_hydrolase_fold"/>
</dbReference>
<evidence type="ECO:0000313" key="3">
    <source>
        <dbReference type="EMBL" id="CDJ63373.1"/>
    </source>
</evidence>
<reference evidence="3" key="1">
    <citation type="submission" date="2013-10" db="EMBL/GenBank/DDBJ databases">
        <title>Genomic analysis of the causative agents of coccidiosis in chickens.</title>
        <authorList>
            <person name="Reid A.J."/>
            <person name="Blake D."/>
            <person name="Billington K."/>
            <person name="Browne H."/>
            <person name="Dunn M."/>
            <person name="Hung S."/>
            <person name="Kawahara F."/>
            <person name="Miranda-Saavedra D."/>
            <person name="Mourier T."/>
            <person name="Nagra H."/>
            <person name="Otto T.D."/>
            <person name="Rawlings N."/>
            <person name="Sanchez A."/>
            <person name="Sanders M."/>
            <person name="Subramaniam C."/>
            <person name="Tay Y."/>
            <person name="Dear P."/>
            <person name="Doerig C."/>
            <person name="Gruber A."/>
            <person name="Parkinson J."/>
            <person name="Shirley M."/>
            <person name="Wan K.L."/>
            <person name="Berriman M."/>
            <person name="Tomley F."/>
            <person name="Pain A."/>
        </authorList>
    </citation>
    <scope>NUCLEOTIDE SEQUENCE [LARGE SCALE GENOMIC DNA]</scope>
    <source>
        <strain evidence="3">Houghton</strain>
    </source>
</reference>
<dbReference type="Pfam" id="PF12146">
    <property type="entry name" value="Hydrolase_4"/>
    <property type="match status" value="1"/>
</dbReference>
<protein>
    <recommendedName>
        <fullName evidence="2">Serine aminopeptidase S33 domain-containing protein</fullName>
    </recommendedName>
</protein>
<feature type="compositionally biased region" description="Low complexity" evidence="1">
    <location>
        <begin position="225"/>
        <end position="246"/>
    </location>
</feature>
<dbReference type="VEuPathDB" id="ToxoDB:ENH_00042840"/>
<dbReference type="OrthoDB" id="10249433at2759"/>
<feature type="domain" description="Serine aminopeptidase S33" evidence="2">
    <location>
        <begin position="12"/>
        <end position="113"/>
    </location>
</feature>
<dbReference type="InterPro" id="IPR022742">
    <property type="entry name" value="Hydrolase_4"/>
</dbReference>
<dbReference type="SUPFAM" id="SSF53474">
    <property type="entry name" value="alpha/beta-Hydrolases"/>
    <property type="match status" value="1"/>
</dbReference>
<accession>U6MJW8</accession>
<dbReference type="PANTHER" id="PTHR12277">
    <property type="entry name" value="ALPHA/BETA HYDROLASE DOMAIN-CONTAINING PROTEIN"/>
    <property type="match status" value="1"/>
</dbReference>
<evidence type="ECO:0000313" key="4">
    <source>
        <dbReference type="Proteomes" id="UP000030754"/>
    </source>
</evidence>